<dbReference type="GO" id="GO:0003725">
    <property type="term" value="F:double-stranded RNA binding"/>
    <property type="evidence" value="ECO:0007669"/>
    <property type="project" value="InterPro"/>
</dbReference>
<keyword evidence="3" id="KW-1185">Reference proteome</keyword>
<feature type="compositionally biased region" description="Basic residues" evidence="1">
    <location>
        <begin position="125"/>
        <end position="137"/>
    </location>
</feature>
<gene>
    <name evidence="2" type="ORF">THASP1DRAFT_29758</name>
</gene>
<dbReference type="OrthoDB" id="10067079at2759"/>
<accession>A0A4P9XQV3</accession>
<dbReference type="GO" id="GO:0019901">
    <property type="term" value="F:protein kinase binding"/>
    <property type="evidence" value="ECO:0007669"/>
    <property type="project" value="TreeGrafter"/>
</dbReference>
<feature type="region of interest" description="Disordered" evidence="1">
    <location>
        <begin position="93"/>
        <end position="204"/>
    </location>
</feature>
<proteinExistence type="predicted"/>
<evidence type="ECO:0000313" key="2">
    <source>
        <dbReference type="EMBL" id="RKP08437.1"/>
    </source>
</evidence>
<dbReference type="GO" id="GO:0004860">
    <property type="term" value="F:protein kinase inhibitor activity"/>
    <property type="evidence" value="ECO:0007669"/>
    <property type="project" value="TreeGrafter"/>
</dbReference>
<dbReference type="AlphaFoldDB" id="A0A4P9XQV3"/>
<feature type="compositionally biased region" description="Basic and acidic residues" evidence="1">
    <location>
        <begin position="93"/>
        <end position="124"/>
    </location>
</feature>
<dbReference type="EMBL" id="KZ992603">
    <property type="protein sequence ID" value="RKP08437.1"/>
    <property type="molecule type" value="Genomic_DNA"/>
</dbReference>
<dbReference type="PANTHER" id="PTHR13507:SF0">
    <property type="entry name" value="PRKR-INTERACTING PROTEIN 1"/>
    <property type="match status" value="1"/>
</dbReference>
<protein>
    <recommendedName>
        <fullName evidence="4">DUF1168 domain protein</fullName>
    </recommendedName>
</protein>
<evidence type="ECO:0008006" key="4">
    <source>
        <dbReference type="Google" id="ProtNLM"/>
    </source>
</evidence>
<dbReference type="PANTHER" id="PTHR13507">
    <property type="entry name" value="PRKR-INTERACTING PROTEIN 1"/>
    <property type="match status" value="1"/>
</dbReference>
<dbReference type="STRING" id="78915.A0A4P9XQV3"/>
<reference evidence="3" key="1">
    <citation type="journal article" date="2018" name="Nat. Microbiol.">
        <title>Leveraging single-cell genomics to expand the fungal tree of life.</title>
        <authorList>
            <person name="Ahrendt S.R."/>
            <person name="Quandt C.A."/>
            <person name="Ciobanu D."/>
            <person name="Clum A."/>
            <person name="Salamov A."/>
            <person name="Andreopoulos B."/>
            <person name="Cheng J.F."/>
            <person name="Woyke T."/>
            <person name="Pelin A."/>
            <person name="Henrissat B."/>
            <person name="Reynolds N.K."/>
            <person name="Benny G.L."/>
            <person name="Smith M.E."/>
            <person name="James T.Y."/>
            <person name="Grigoriev I.V."/>
        </authorList>
    </citation>
    <scope>NUCLEOTIDE SEQUENCE [LARGE SCALE GENOMIC DNA]</scope>
    <source>
        <strain evidence="3">RSA 1356</strain>
    </source>
</reference>
<evidence type="ECO:0000256" key="1">
    <source>
        <dbReference type="SAM" id="MobiDB-lite"/>
    </source>
</evidence>
<dbReference type="InterPro" id="IPR009548">
    <property type="entry name" value="Prkrip1"/>
</dbReference>
<organism evidence="2 3">
    <name type="scientific">Thamnocephalis sphaerospora</name>
    <dbReference type="NCBI Taxonomy" id="78915"/>
    <lineage>
        <taxon>Eukaryota</taxon>
        <taxon>Fungi</taxon>
        <taxon>Fungi incertae sedis</taxon>
        <taxon>Zoopagomycota</taxon>
        <taxon>Zoopagomycotina</taxon>
        <taxon>Zoopagomycetes</taxon>
        <taxon>Zoopagales</taxon>
        <taxon>Sigmoideomycetaceae</taxon>
        <taxon>Thamnocephalis</taxon>
    </lineage>
</organism>
<dbReference type="Proteomes" id="UP000271241">
    <property type="component" value="Unassembled WGS sequence"/>
</dbReference>
<dbReference type="Pfam" id="PF06658">
    <property type="entry name" value="DUF1168"/>
    <property type="match status" value="1"/>
</dbReference>
<dbReference type="GO" id="GO:0005730">
    <property type="term" value="C:nucleolus"/>
    <property type="evidence" value="ECO:0007669"/>
    <property type="project" value="TreeGrafter"/>
</dbReference>
<evidence type="ECO:0000313" key="3">
    <source>
        <dbReference type="Proteomes" id="UP000271241"/>
    </source>
</evidence>
<sequence length="235" mass="26015">MASEKTNDGAKLKTESKGFVALSAAELQKRQLDKLLSNPDKLVKLPGETGVKRQREPKDFVRNIGGSCAGAGSGDFHVYRASRRREYARQQKLDEEIRQEQDNRAFQERMEKLRSEDEKREAKNRLQRQRKKQKRQAKIAAEKQAQHKDTNKVDTASAKQPARTEDGDDGSEEALVFRTIRVPQPAMADPANKGDADADADADADVGANADVAPPAVAPVKCAVPTMSIIEDDDF</sequence>
<name>A0A4P9XQV3_9FUNG</name>
<feature type="compositionally biased region" description="Basic and acidic residues" evidence="1">
    <location>
        <begin position="140"/>
        <end position="152"/>
    </location>
</feature>